<dbReference type="PANTHER" id="PTHR22916:SF3">
    <property type="entry name" value="UDP-GLCNAC:BETAGAL BETA-1,3-N-ACETYLGLUCOSAMINYLTRANSFERASE-LIKE PROTEIN 1"/>
    <property type="match status" value="1"/>
</dbReference>
<keyword evidence="4" id="KW-1185">Reference proteome</keyword>
<feature type="domain" description="TarS/TarP linker" evidence="2">
    <location>
        <begin position="227"/>
        <end position="322"/>
    </location>
</feature>
<dbReference type="InterPro" id="IPR054028">
    <property type="entry name" value="TarS/TarP_linker"/>
</dbReference>
<dbReference type="Gene3D" id="3.90.550.10">
    <property type="entry name" value="Spore Coat Polysaccharide Biosynthesis Protein SpsA, Chain A"/>
    <property type="match status" value="1"/>
</dbReference>
<dbReference type="SUPFAM" id="SSF53448">
    <property type="entry name" value="Nucleotide-diphospho-sugar transferases"/>
    <property type="match status" value="1"/>
</dbReference>
<dbReference type="InterPro" id="IPR029044">
    <property type="entry name" value="Nucleotide-diphossugar_trans"/>
</dbReference>
<dbReference type="InterPro" id="IPR001173">
    <property type="entry name" value="Glyco_trans_2-like"/>
</dbReference>
<organism evidence="3 4">
    <name type="scientific">Brevibacterium ammoniilyticum</name>
    <dbReference type="NCBI Taxonomy" id="1046555"/>
    <lineage>
        <taxon>Bacteria</taxon>
        <taxon>Bacillati</taxon>
        <taxon>Actinomycetota</taxon>
        <taxon>Actinomycetes</taxon>
        <taxon>Micrococcales</taxon>
        <taxon>Brevibacteriaceae</taxon>
        <taxon>Brevibacterium</taxon>
    </lineage>
</organism>
<evidence type="ECO:0000313" key="4">
    <source>
        <dbReference type="Proteomes" id="UP001498935"/>
    </source>
</evidence>
<name>A0ABP9TXQ5_9MICO</name>
<gene>
    <name evidence="3" type="ORF">KACC15558_06090</name>
</gene>
<dbReference type="CDD" id="cd00761">
    <property type="entry name" value="Glyco_tranf_GTA_type"/>
    <property type="match status" value="1"/>
</dbReference>
<dbReference type="Proteomes" id="UP001498935">
    <property type="component" value="Unassembled WGS sequence"/>
</dbReference>
<protein>
    <submittedName>
        <fullName evidence="3">Uncharacterized protein</fullName>
    </submittedName>
</protein>
<reference evidence="3 4" key="1">
    <citation type="submission" date="2024-02" db="EMBL/GenBank/DDBJ databases">
        <title>Characterization of antibiotic resistant novel bacterial strains and their environmental applications.</title>
        <authorList>
            <person name="Manzoor S."/>
            <person name="Abbas S."/>
            <person name="Arshad M."/>
            <person name="Li W.J."/>
            <person name="Ahmed I."/>
        </authorList>
    </citation>
    <scope>NUCLEOTIDE SEQUENCE [LARGE SCALE GENOMIC DNA]</scope>
    <source>
        <strain evidence="3 4">KACC 15558</strain>
    </source>
</reference>
<comment type="caution">
    <text evidence="3">The sequence shown here is derived from an EMBL/GenBank/DDBJ whole genome shotgun (WGS) entry which is preliminary data.</text>
</comment>
<evidence type="ECO:0000259" key="1">
    <source>
        <dbReference type="Pfam" id="PF00535"/>
    </source>
</evidence>
<sequence>MVPDRAESGVLDVSVIIPVYNVEDYLRECLDSLVNQALGSFTAEVIAVDDGSTDASGSILDEYAGRYDFVRVIHQENSGWPGRPRNAGLDVARGRYILFCDPDDYLGEESLRRMLTFADEFDVDVLLPKLVGVNGRYIRGSIYQETQVDADLFRASRSTNVVKLIRSRILQENGIRFDEGKVLMEDAMVVFKAMTHASRVSILADYDYYHVRLRDDRSNISFQPTDPYAYASSMTKVMSIVRDGFDDSDLATRINLEIFRRIGLNKYEGCVSKNRVTALVDAHWPVIDEFIPKGEELDLGFPARERLGLIRERRVEDLLEMAELGDELELAAVLSSAESSPTELLLDFRLSVEGQSRRINNAILEVRSRDNQESLAVNCELIESIANGELSIAPSSVVHRARLNTAELLRPGMKYDFSVSVCLGGDVATSRLRDSDIEGDAVKSAPGLFVTKWGNLSYKRASGDPAVQSKVTVRERLLRIDRKRLLRRARRLIGGNRE</sequence>
<evidence type="ECO:0000313" key="3">
    <source>
        <dbReference type="EMBL" id="GAA5339569.1"/>
    </source>
</evidence>
<accession>A0ABP9TXQ5</accession>
<dbReference type="Pfam" id="PF00535">
    <property type="entry name" value="Glycos_transf_2"/>
    <property type="match status" value="1"/>
</dbReference>
<dbReference type="PANTHER" id="PTHR22916">
    <property type="entry name" value="GLYCOSYLTRANSFERASE"/>
    <property type="match status" value="1"/>
</dbReference>
<feature type="domain" description="Glycosyltransferase 2-like" evidence="1">
    <location>
        <begin position="14"/>
        <end position="135"/>
    </location>
</feature>
<proteinExistence type="predicted"/>
<evidence type="ECO:0000259" key="2">
    <source>
        <dbReference type="Pfam" id="PF22181"/>
    </source>
</evidence>
<dbReference type="Pfam" id="PF22181">
    <property type="entry name" value="TarS_linker"/>
    <property type="match status" value="1"/>
</dbReference>
<dbReference type="RefSeq" id="WP_342037167.1">
    <property type="nucleotide sequence ID" value="NZ_BAABBK010000002.1"/>
</dbReference>
<dbReference type="EMBL" id="BAABNP010000002">
    <property type="protein sequence ID" value="GAA5339569.1"/>
    <property type="molecule type" value="Genomic_DNA"/>
</dbReference>